<gene>
    <name evidence="2" type="ORF">H5410_055409</name>
</gene>
<comment type="caution">
    <text evidence="2">The sequence shown here is derived from an EMBL/GenBank/DDBJ whole genome shotgun (WGS) entry which is preliminary data.</text>
</comment>
<reference evidence="2 3" key="1">
    <citation type="submission" date="2020-09" db="EMBL/GenBank/DDBJ databases">
        <title>De no assembly of potato wild relative species, Solanum commersonii.</title>
        <authorList>
            <person name="Cho K."/>
        </authorList>
    </citation>
    <scope>NUCLEOTIDE SEQUENCE [LARGE SCALE GENOMIC DNA]</scope>
    <source>
        <strain evidence="2">LZ3.2</strain>
        <tissue evidence="2">Leaf</tissue>
    </source>
</reference>
<protein>
    <submittedName>
        <fullName evidence="2">Uncharacterized protein</fullName>
    </submittedName>
</protein>
<dbReference type="EMBL" id="JACXVP010000011">
    <property type="protein sequence ID" value="KAG5575275.1"/>
    <property type="molecule type" value="Genomic_DNA"/>
</dbReference>
<feature type="non-terminal residue" evidence="2">
    <location>
        <position position="147"/>
    </location>
</feature>
<feature type="compositionally biased region" description="Polar residues" evidence="1">
    <location>
        <begin position="126"/>
        <end position="138"/>
    </location>
</feature>
<dbReference type="AlphaFoldDB" id="A0A9J5WHH6"/>
<evidence type="ECO:0000256" key="1">
    <source>
        <dbReference type="SAM" id="MobiDB-lite"/>
    </source>
</evidence>
<keyword evidence="3" id="KW-1185">Reference proteome</keyword>
<organism evidence="2 3">
    <name type="scientific">Solanum commersonii</name>
    <name type="common">Commerson's wild potato</name>
    <name type="synonym">Commerson's nightshade</name>
    <dbReference type="NCBI Taxonomy" id="4109"/>
    <lineage>
        <taxon>Eukaryota</taxon>
        <taxon>Viridiplantae</taxon>
        <taxon>Streptophyta</taxon>
        <taxon>Embryophyta</taxon>
        <taxon>Tracheophyta</taxon>
        <taxon>Spermatophyta</taxon>
        <taxon>Magnoliopsida</taxon>
        <taxon>eudicotyledons</taxon>
        <taxon>Gunneridae</taxon>
        <taxon>Pentapetalae</taxon>
        <taxon>asterids</taxon>
        <taxon>lamiids</taxon>
        <taxon>Solanales</taxon>
        <taxon>Solanaceae</taxon>
        <taxon>Solanoideae</taxon>
        <taxon>Solaneae</taxon>
        <taxon>Solanum</taxon>
    </lineage>
</organism>
<name>A0A9J5WHH6_SOLCO</name>
<feature type="region of interest" description="Disordered" evidence="1">
    <location>
        <begin position="126"/>
        <end position="147"/>
    </location>
</feature>
<evidence type="ECO:0000313" key="2">
    <source>
        <dbReference type="EMBL" id="KAG5575275.1"/>
    </source>
</evidence>
<accession>A0A9J5WHH6</accession>
<evidence type="ECO:0000313" key="3">
    <source>
        <dbReference type="Proteomes" id="UP000824120"/>
    </source>
</evidence>
<sequence>MVEILESKGTLGEFMSIFKACDLSKNDEGSFPAAYAFIHKINPLVQTHSVPNNTTIHFITFIFIVHASSTVIQSDSDTSVLYIPGEKLEGVEENVEKHSTDGLQFRMEMHLYGMVEFRKETSSSKASDFGQSITTGQKSRMLKSRNI</sequence>
<proteinExistence type="predicted"/>
<dbReference type="Proteomes" id="UP000824120">
    <property type="component" value="Chromosome 11"/>
</dbReference>